<accession>A0A494W0E1</accession>
<dbReference type="OrthoDB" id="9815709at2"/>
<evidence type="ECO:0000259" key="3">
    <source>
        <dbReference type="PROSITE" id="PS00745"/>
    </source>
</evidence>
<evidence type="ECO:0000313" key="4">
    <source>
        <dbReference type="EMBL" id="AYL97018.1"/>
    </source>
</evidence>
<dbReference type="InterPro" id="IPR045853">
    <property type="entry name" value="Pep_chain_release_fac_I_sf"/>
</dbReference>
<dbReference type="SUPFAM" id="SSF75620">
    <property type="entry name" value="Release factor"/>
    <property type="match status" value="1"/>
</dbReference>
<keyword evidence="5" id="KW-1185">Reference proteome</keyword>
<evidence type="ECO:0000256" key="1">
    <source>
        <dbReference type="ARBA" id="ARBA00010835"/>
    </source>
</evidence>
<sequence length="138" mass="15695">MNFTKTDLQKETVYKTSRSGGKGGQNVNKVSSKVELLFSITTSALFTDEEKQTLTEKLQNRLNKDGYVQVICDEERSQYLNKEKAIERLMVLLTKALHKPKVRKPTKVSKAAKAARLDNKKMQSAKKEGRGRRFDVSD</sequence>
<feature type="region of interest" description="Disordered" evidence="2">
    <location>
        <begin position="102"/>
        <end position="138"/>
    </location>
</feature>
<dbReference type="GO" id="GO:0003747">
    <property type="term" value="F:translation release factor activity"/>
    <property type="evidence" value="ECO:0007669"/>
    <property type="project" value="InterPro"/>
</dbReference>
<protein>
    <submittedName>
        <fullName evidence="4">Aminoacyl-tRNA hydrolase</fullName>
        <ecNumber evidence="4">3.1.1.29</ecNumber>
    </submittedName>
</protein>
<evidence type="ECO:0000256" key="2">
    <source>
        <dbReference type="SAM" id="MobiDB-lite"/>
    </source>
</evidence>
<dbReference type="PROSITE" id="PS00745">
    <property type="entry name" value="RF_PROK_I"/>
    <property type="match status" value="1"/>
</dbReference>
<dbReference type="EC" id="3.1.1.29" evidence="4"/>
<dbReference type="Pfam" id="PF00472">
    <property type="entry name" value="RF-1"/>
    <property type="match status" value="1"/>
</dbReference>
<gene>
    <name evidence="4" type="ORF">HYN43_017640</name>
</gene>
<dbReference type="KEGG" id="muh:HYN43_017640"/>
<feature type="compositionally biased region" description="Basic and acidic residues" evidence="2">
    <location>
        <begin position="115"/>
        <end position="138"/>
    </location>
</feature>
<comment type="similarity">
    <text evidence="1">Belongs to the prokaryotic/mitochondrial release factor family.</text>
</comment>
<evidence type="ECO:0000313" key="5">
    <source>
        <dbReference type="Proteomes" id="UP000270046"/>
    </source>
</evidence>
<dbReference type="InterPro" id="IPR000352">
    <property type="entry name" value="Pep_chain_release_fac_I"/>
</dbReference>
<name>A0A494W0E1_9SPHI</name>
<dbReference type="GO" id="GO:0043022">
    <property type="term" value="F:ribosome binding"/>
    <property type="evidence" value="ECO:0007669"/>
    <property type="project" value="TreeGrafter"/>
</dbReference>
<dbReference type="GO" id="GO:0072344">
    <property type="term" value="P:rescue of stalled ribosome"/>
    <property type="evidence" value="ECO:0007669"/>
    <property type="project" value="TreeGrafter"/>
</dbReference>
<dbReference type="GO" id="GO:0004045">
    <property type="term" value="F:peptidyl-tRNA hydrolase activity"/>
    <property type="evidence" value="ECO:0007669"/>
    <property type="project" value="UniProtKB-EC"/>
</dbReference>
<dbReference type="PANTHER" id="PTHR47814:SF1">
    <property type="entry name" value="PEPTIDYL-TRNA HYDROLASE ARFB"/>
    <property type="match status" value="1"/>
</dbReference>
<dbReference type="EMBL" id="CP032869">
    <property type="protein sequence ID" value="AYL97018.1"/>
    <property type="molecule type" value="Genomic_DNA"/>
</dbReference>
<organism evidence="4 5">
    <name type="scientific">Mucilaginibacter celer</name>
    <dbReference type="NCBI Taxonomy" id="2305508"/>
    <lineage>
        <taxon>Bacteria</taxon>
        <taxon>Pseudomonadati</taxon>
        <taxon>Bacteroidota</taxon>
        <taxon>Sphingobacteriia</taxon>
        <taxon>Sphingobacteriales</taxon>
        <taxon>Sphingobacteriaceae</taxon>
        <taxon>Mucilaginibacter</taxon>
    </lineage>
</organism>
<dbReference type="AlphaFoldDB" id="A0A494W0E1"/>
<dbReference type="Gene3D" id="3.30.160.20">
    <property type="match status" value="1"/>
</dbReference>
<reference evidence="4 5" key="1">
    <citation type="submission" date="2018-10" db="EMBL/GenBank/DDBJ databases">
        <title>Genome sequencing of Mucilaginibacter sp. HYN0043.</title>
        <authorList>
            <person name="Kim M."/>
            <person name="Yi H."/>
        </authorList>
    </citation>
    <scope>NUCLEOTIDE SEQUENCE [LARGE SCALE GENOMIC DNA]</scope>
    <source>
        <strain evidence="4 5">HYN0043</strain>
    </source>
</reference>
<dbReference type="Proteomes" id="UP000270046">
    <property type="component" value="Chromosome"/>
</dbReference>
<dbReference type="RefSeq" id="WP_119410604.1">
    <property type="nucleotide sequence ID" value="NZ_CP032869.1"/>
</dbReference>
<dbReference type="PANTHER" id="PTHR47814">
    <property type="entry name" value="PEPTIDYL-TRNA HYDROLASE ARFB"/>
    <property type="match status" value="1"/>
</dbReference>
<keyword evidence="4" id="KW-0378">Hydrolase</keyword>
<proteinExistence type="inferred from homology"/>
<dbReference type="NCBIfam" id="NF006718">
    <property type="entry name" value="PRK09256.1"/>
    <property type="match status" value="1"/>
</dbReference>
<feature type="domain" description="Prokaryotic-type class I peptide chain release factors" evidence="3">
    <location>
        <begin position="18"/>
        <end position="34"/>
    </location>
</feature>